<dbReference type="EMBL" id="JAUTXU010000132">
    <property type="protein sequence ID" value="KAK3705118.1"/>
    <property type="molecule type" value="Genomic_DNA"/>
</dbReference>
<accession>A0ACC3MXM3</accession>
<sequence>MAAVHNDENPEAFRFLDLPAELRNRIYQEYFKHHDNLDSELDLFHIRLHLPSSKLTTACRHIHTESQGLYEKARTGFLRANTFFIGTDWRSHHIKSHRDATMREALQLPSALKLYDLTFRHVGREHPWIDTLRIKAKAMDDGRIGWRALLPPNTEHRVADQERYQDLMIRALQRKTEELVWRMSSTGSSMPRTEEASLGLNFPLCLELVYKCTEKIGRRPASEAVV</sequence>
<dbReference type="Proteomes" id="UP001281147">
    <property type="component" value="Unassembled WGS sequence"/>
</dbReference>
<keyword evidence="2" id="KW-1185">Reference proteome</keyword>
<reference evidence="1" key="1">
    <citation type="submission" date="2023-07" db="EMBL/GenBank/DDBJ databases">
        <title>Black Yeasts Isolated from many extreme environments.</title>
        <authorList>
            <person name="Coleine C."/>
            <person name="Stajich J.E."/>
            <person name="Selbmann L."/>
        </authorList>
    </citation>
    <scope>NUCLEOTIDE SEQUENCE</scope>
    <source>
        <strain evidence="1">CCFEE 5714</strain>
    </source>
</reference>
<evidence type="ECO:0000313" key="2">
    <source>
        <dbReference type="Proteomes" id="UP001281147"/>
    </source>
</evidence>
<proteinExistence type="predicted"/>
<evidence type="ECO:0000313" key="1">
    <source>
        <dbReference type="EMBL" id="KAK3705118.1"/>
    </source>
</evidence>
<protein>
    <submittedName>
        <fullName evidence="1">Uncharacterized protein</fullName>
    </submittedName>
</protein>
<name>A0ACC3MXM3_9PEZI</name>
<comment type="caution">
    <text evidence="1">The sequence shown here is derived from an EMBL/GenBank/DDBJ whole genome shotgun (WGS) entry which is preliminary data.</text>
</comment>
<organism evidence="1 2">
    <name type="scientific">Vermiconidia calcicola</name>
    <dbReference type="NCBI Taxonomy" id="1690605"/>
    <lineage>
        <taxon>Eukaryota</taxon>
        <taxon>Fungi</taxon>
        <taxon>Dikarya</taxon>
        <taxon>Ascomycota</taxon>
        <taxon>Pezizomycotina</taxon>
        <taxon>Dothideomycetes</taxon>
        <taxon>Dothideomycetidae</taxon>
        <taxon>Mycosphaerellales</taxon>
        <taxon>Extremaceae</taxon>
        <taxon>Vermiconidia</taxon>
    </lineage>
</organism>
<gene>
    <name evidence="1" type="ORF">LTR37_013485</name>
</gene>